<dbReference type="PANTHER" id="PTHR44757:SF2">
    <property type="entry name" value="BIOFILM ARCHITECTURE MAINTENANCE PROTEIN MBAA"/>
    <property type="match status" value="1"/>
</dbReference>
<feature type="domain" description="PAS" evidence="2">
    <location>
        <begin position="113"/>
        <end position="145"/>
    </location>
</feature>
<evidence type="ECO:0000259" key="4">
    <source>
        <dbReference type="PROSITE" id="PS50887"/>
    </source>
</evidence>
<dbReference type="PANTHER" id="PTHR44757">
    <property type="entry name" value="DIGUANYLATE CYCLASE DGCP"/>
    <property type="match status" value="1"/>
</dbReference>
<dbReference type="InterPro" id="IPR043128">
    <property type="entry name" value="Rev_trsase/Diguanyl_cyclase"/>
</dbReference>
<dbReference type="InterPro" id="IPR000160">
    <property type="entry name" value="GGDEF_dom"/>
</dbReference>
<proteinExistence type="predicted"/>
<dbReference type="CDD" id="cd00130">
    <property type="entry name" value="PAS"/>
    <property type="match status" value="1"/>
</dbReference>
<protein>
    <submittedName>
        <fullName evidence="5">GGDEF domain-containing protein</fullName>
    </submittedName>
</protein>
<dbReference type="Pfam" id="PF00990">
    <property type="entry name" value="GGDEF"/>
    <property type="match status" value="1"/>
</dbReference>
<name>A0ABZ0AYF6_9BURK</name>
<dbReference type="SMART" id="SM00052">
    <property type="entry name" value="EAL"/>
    <property type="match status" value="1"/>
</dbReference>
<dbReference type="PROSITE" id="PS50112">
    <property type="entry name" value="PAS"/>
    <property type="match status" value="1"/>
</dbReference>
<dbReference type="EMBL" id="CP132507">
    <property type="protein sequence ID" value="WNO04710.1"/>
    <property type="molecule type" value="Genomic_DNA"/>
</dbReference>
<dbReference type="Pfam" id="PF00563">
    <property type="entry name" value="EAL"/>
    <property type="match status" value="1"/>
</dbReference>
<dbReference type="InterPro" id="IPR029787">
    <property type="entry name" value="Nucleotide_cyclase"/>
</dbReference>
<gene>
    <name evidence="5" type="ORF">RAN89_17750</name>
</gene>
<dbReference type="InterPro" id="IPR000014">
    <property type="entry name" value="PAS"/>
</dbReference>
<feature type="region of interest" description="Disordered" evidence="1">
    <location>
        <begin position="1"/>
        <end position="44"/>
    </location>
</feature>
<evidence type="ECO:0000259" key="3">
    <source>
        <dbReference type="PROSITE" id="PS50883"/>
    </source>
</evidence>
<evidence type="ECO:0000256" key="1">
    <source>
        <dbReference type="SAM" id="MobiDB-lite"/>
    </source>
</evidence>
<sequence>MKTDDRPGEVIGVLPMEAVERSPQGTPGAGYAGGDTQGRTEDAVAARDAWPHSRGQIPSLKRDGIPFLNDISTDPAAGNADELAHNVHKYCEIPALRAGSMAADGPAETCVGLVVLDRQGRIASVNPAFTQLCGYLPSDVLGESLQMLSYGGAHAAFCRVMWKSIELGGYWSGEVWIRRKDGTGTLTWLSMYSMQDGAGPACSYQVTLAEVGSAMLTHEPSGYPQHLPPFMALPSRARFMDQLGTFIQRSQCASTSTALLLLDIDHFQEANHALGYEACDRVLMAVAQRLCTVVQDKGLVARTGDDEFSIFIGDACDSHAVQVAAQAMLDALSESFALREGSVYVTTSIGIALFPGDANGADDLLRAAGKAMRAAKASGRNCYNYFTPELELQTPNRLWLAHDLRSALSQKQFWLAYQPIVSLKTGKVHKAEALIRWQHPARGLISPADFIPVAESTGMIVEIGEWVFRTAADQVAQLRRQHAADFQVSVNKSPAQFHRQTELSESWSDYLRRRGLSCRSIVVEITEGLLLEDSQRVDDHLRLLREAGVQLSLDDFGTGYSSLAYLQKHDIDYVKIDQSFVRNLVADSKEMTLCEAIITIAHKLNMEVVAEGIETAEQLQLLRDAGCDYGQGYFMARPMSASALDAFLAPSGNGGNSALKG</sequence>
<feature type="domain" description="EAL" evidence="3">
    <location>
        <begin position="397"/>
        <end position="652"/>
    </location>
</feature>
<dbReference type="SUPFAM" id="SSF55073">
    <property type="entry name" value="Nucleotide cyclase"/>
    <property type="match status" value="1"/>
</dbReference>
<feature type="domain" description="GGDEF" evidence="4">
    <location>
        <begin position="255"/>
        <end position="388"/>
    </location>
</feature>
<reference evidence="5 6" key="1">
    <citation type="submission" date="2023-08" db="EMBL/GenBank/DDBJ databases">
        <title>Rhodoferax potami sp. nov. and Rhodoferax mekongensis sp. nov., isolated from the Mekong River in Thailand.</title>
        <authorList>
            <person name="Kitikhun S."/>
            <person name="Charoenyingcharoen P."/>
            <person name="Siriarchawattana P."/>
            <person name="Likhitrattanapisal S."/>
            <person name="Nilsakha T."/>
            <person name="Chanpet A."/>
            <person name="Rattanawaree P."/>
            <person name="Ingsriswang S."/>
        </authorList>
    </citation>
    <scope>NUCLEOTIDE SEQUENCE [LARGE SCALE GENOMIC DNA]</scope>
    <source>
        <strain evidence="5 6">TBRC 17307</strain>
    </source>
</reference>
<dbReference type="InterPro" id="IPR035919">
    <property type="entry name" value="EAL_sf"/>
</dbReference>
<feature type="compositionally biased region" description="Gly residues" evidence="1">
    <location>
        <begin position="27"/>
        <end position="36"/>
    </location>
</feature>
<dbReference type="SUPFAM" id="SSF141868">
    <property type="entry name" value="EAL domain-like"/>
    <property type="match status" value="1"/>
</dbReference>
<evidence type="ECO:0000259" key="2">
    <source>
        <dbReference type="PROSITE" id="PS50112"/>
    </source>
</evidence>
<evidence type="ECO:0000313" key="5">
    <source>
        <dbReference type="EMBL" id="WNO04710.1"/>
    </source>
</evidence>
<dbReference type="NCBIfam" id="TIGR00229">
    <property type="entry name" value="sensory_box"/>
    <property type="match status" value="1"/>
</dbReference>
<organism evidence="5 6">
    <name type="scientific">Rhodoferax mekongensis</name>
    <dbReference type="NCBI Taxonomy" id="3068341"/>
    <lineage>
        <taxon>Bacteria</taxon>
        <taxon>Pseudomonadati</taxon>
        <taxon>Pseudomonadota</taxon>
        <taxon>Betaproteobacteria</taxon>
        <taxon>Burkholderiales</taxon>
        <taxon>Comamonadaceae</taxon>
        <taxon>Rhodoferax</taxon>
    </lineage>
</organism>
<dbReference type="Gene3D" id="3.20.20.450">
    <property type="entry name" value="EAL domain"/>
    <property type="match status" value="1"/>
</dbReference>
<dbReference type="CDD" id="cd01948">
    <property type="entry name" value="EAL"/>
    <property type="match status" value="1"/>
</dbReference>
<accession>A0ABZ0AYF6</accession>
<dbReference type="InterPro" id="IPR052155">
    <property type="entry name" value="Biofilm_reg_signaling"/>
</dbReference>
<evidence type="ECO:0000313" key="6">
    <source>
        <dbReference type="Proteomes" id="UP001302257"/>
    </source>
</evidence>
<dbReference type="InterPro" id="IPR035965">
    <property type="entry name" value="PAS-like_dom_sf"/>
</dbReference>
<dbReference type="InterPro" id="IPR001633">
    <property type="entry name" value="EAL_dom"/>
</dbReference>
<dbReference type="SUPFAM" id="SSF55785">
    <property type="entry name" value="PYP-like sensor domain (PAS domain)"/>
    <property type="match status" value="1"/>
</dbReference>
<dbReference type="CDD" id="cd01949">
    <property type="entry name" value="GGDEF"/>
    <property type="match status" value="1"/>
</dbReference>
<dbReference type="PROSITE" id="PS50887">
    <property type="entry name" value="GGDEF"/>
    <property type="match status" value="1"/>
</dbReference>
<dbReference type="Pfam" id="PF13426">
    <property type="entry name" value="PAS_9"/>
    <property type="match status" value="1"/>
</dbReference>
<dbReference type="Proteomes" id="UP001302257">
    <property type="component" value="Chromosome"/>
</dbReference>
<dbReference type="Gene3D" id="3.30.70.270">
    <property type="match status" value="1"/>
</dbReference>
<dbReference type="SMART" id="SM00091">
    <property type="entry name" value="PAS"/>
    <property type="match status" value="1"/>
</dbReference>
<dbReference type="NCBIfam" id="TIGR00254">
    <property type="entry name" value="GGDEF"/>
    <property type="match status" value="1"/>
</dbReference>
<dbReference type="PROSITE" id="PS50883">
    <property type="entry name" value="EAL"/>
    <property type="match status" value="1"/>
</dbReference>
<dbReference type="RefSeq" id="WP_313867540.1">
    <property type="nucleotide sequence ID" value="NZ_CP132507.1"/>
</dbReference>
<dbReference type="SMART" id="SM00267">
    <property type="entry name" value="GGDEF"/>
    <property type="match status" value="1"/>
</dbReference>
<dbReference type="Gene3D" id="3.30.450.20">
    <property type="entry name" value="PAS domain"/>
    <property type="match status" value="1"/>
</dbReference>
<keyword evidence="6" id="KW-1185">Reference proteome</keyword>